<feature type="transmembrane region" description="Helical" evidence="6">
    <location>
        <begin position="105"/>
        <end position="125"/>
    </location>
</feature>
<evidence type="ECO:0000256" key="6">
    <source>
        <dbReference type="SAM" id="Phobius"/>
    </source>
</evidence>
<evidence type="ECO:0000256" key="5">
    <source>
        <dbReference type="ARBA" id="ARBA00023136"/>
    </source>
</evidence>
<dbReference type="InterPro" id="IPR011701">
    <property type="entry name" value="MFS"/>
</dbReference>
<evidence type="ECO:0000313" key="7">
    <source>
        <dbReference type="EMBL" id="MEV4684557.1"/>
    </source>
</evidence>
<evidence type="ECO:0000256" key="1">
    <source>
        <dbReference type="ARBA" id="ARBA00004651"/>
    </source>
</evidence>
<evidence type="ECO:0000313" key="8">
    <source>
        <dbReference type="Proteomes" id="UP001552521"/>
    </source>
</evidence>
<keyword evidence="3 6" id="KW-0812">Transmembrane</keyword>
<dbReference type="Pfam" id="PF07690">
    <property type="entry name" value="MFS_1"/>
    <property type="match status" value="1"/>
</dbReference>
<dbReference type="CDD" id="cd06173">
    <property type="entry name" value="MFS_MefA_like"/>
    <property type="match status" value="1"/>
</dbReference>
<feature type="transmembrane region" description="Helical" evidence="6">
    <location>
        <begin position="310"/>
        <end position="328"/>
    </location>
</feature>
<sequence>MTDDSPWRSRDFRTLFTATAFSQLGTNIGYVAVPLIAVSALDASAGEVGLLATLSTVAFLLIGLPAGAWVDRMRHRRVLITADLVRAGLFASVPSAWALDALTLEHLYVVVLLNGCATVFFDVGSQSILPRLVGREGLVRANAAVVSLQAAGNVAGRGAGGGIVQLFTAPVAVIGVGVLYLASAVRLMLPSAGRARRQADGVLAHGADGAAVPPGSDGGRDASRGGLAAQIAEGLRHVLRNAELRALALTASLTNLGAQIVNTLLPVLFTRELGLSAGVLGLYWAAGGAGILLGARCARPVARRLGHGRTLGVAGLVMAPTALIVPLIGPGPWLWLAGAGWMLVTFKIGVDNVLGVSLRQRLTPDPLLGRMNATFRFMLTGAIAVGSAVAGLIGELAGLRVAMWVGAGCLTLAFLPVFLSPVRRRRELPQPWAPVHPAGSPPKERTTGA</sequence>
<dbReference type="PANTHER" id="PTHR23513">
    <property type="entry name" value="INTEGRAL MEMBRANE EFFLUX PROTEIN-RELATED"/>
    <property type="match status" value="1"/>
</dbReference>
<evidence type="ECO:0000256" key="2">
    <source>
        <dbReference type="ARBA" id="ARBA00022475"/>
    </source>
</evidence>
<dbReference type="Proteomes" id="UP001552521">
    <property type="component" value="Unassembled WGS sequence"/>
</dbReference>
<reference evidence="7 8" key="1">
    <citation type="submission" date="2024-06" db="EMBL/GenBank/DDBJ databases">
        <title>The Natural Products Discovery Center: Release of the First 8490 Sequenced Strains for Exploring Actinobacteria Biosynthetic Diversity.</title>
        <authorList>
            <person name="Kalkreuter E."/>
            <person name="Kautsar S.A."/>
            <person name="Yang D."/>
            <person name="Bader C.D."/>
            <person name="Teijaro C.N."/>
            <person name="Fluegel L."/>
            <person name="Davis C.M."/>
            <person name="Simpson J.R."/>
            <person name="Lauterbach L."/>
            <person name="Steele A.D."/>
            <person name="Gui C."/>
            <person name="Meng S."/>
            <person name="Li G."/>
            <person name="Viehrig K."/>
            <person name="Ye F."/>
            <person name="Su P."/>
            <person name="Kiefer A.F."/>
            <person name="Nichols A."/>
            <person name="Cepeda A.J."/>
            <person name="Yan W."/>
            <person name="Fan B."/>
            <person name="Jiang Y."/>
            <person name="Adhikari A."/>
            <person name="Zheng C.-J."/>
            <person name="Schuster L."/>
            <person name="Cowan T.M."/>
            <person name="Smanski M.J."/>
            <person name="Chevrette M.G."/>
            <person name="De Carvalho L.P.S."/>
            <person name="Shen B."/>
        </authorList>
    </citation>
    <scope>NUCLEOTIDE SEQUENCE [LARGE SCALE GENOMIC DNA]</scope>
    <source>
        <strain evidence="7 8">NPDC049344</strain>
    </source>
</reference>
<feature type="transmembrane region" description="Helical" evidence="6">
    <location>
        <begin position="48"/>
        <end position="66"/>
    </location>
</feature>
<protein>
    <submittedName>
        <fullName evidence="7">MFS transporter</fullName>
    </submittedName>
</protein>
<keyword evidence="2" id="KW-1003">Cell membrane</keyword>
<feature type="transmembrane region" description="Helical" evidence="6">
    <location>
        <begin position="246"/>
        <end position="269"/>
    </location>
</feature>
<feature type="transmembrane region" description="Helical" evidence="6">
    <location>
        <begin position="12"/>
        <end position="36"/>
    </location>
</feature>
<organism evidence="7 8">
    <name type="scientific">Streptomyces kurssanovii</name>
    <dbReference type="NCBI Taxonomy" id="67312"/>
    <lineage>
        <taxon>Bacteria</taxon>
        <taxon>Bacillati</taxon>
        <taxon>Actinomycetota</taxon>
        <taxon>Actinomycetes</taxon>
        <taxon>Kitasatosporales</taxon>
        <taxon>Streptomycetaceae</taxon>
        <taxon>Streptomyces</taxon>
    </lineage>
</organism>
<comment type="caution">
    <text evidence="7">The sequence shown here is derived from an EMBL/GenBank/DDBJ whole genome shotgun (WGS) entry which is preliminary data.</text>
</comment>
<name>A0ABV3I133_9ACTN</name>
<dbReference type="RefSeq" id="WP_364599568.1">
    <property type="nucleotide sequence ID" value="NZ_JBFAQK010000054.1"/>
</dbReference>
<feature type="transmembrane region" description="Helical" evidence="6">
    <location>
        <begin position="275"/>
        <end position="298"/>
    </location>
</feature>
<evidence type="ECO:0000256" key="4">
    <source>
        <dbReference type="ARBA" id="ARBA00022989"/>
    </source>
</evidence>
<dbReference type="Gene3D" id="1.20.1250.20">
    <property type="entry name" value="MFS general substrate transporter like domains"/>
    <property type="match status" value="1"/>
</dbReference>
<dbReference type="EMBL" id="JBFAQK010000054">
    <property type="protein sequence ID" value="MEV4684557.1"/>
    <property type="molecule type" value="Genomic_DNA"/>
</dbReference>
<proteinExistence type="predicted"/>
<feature type="transmembrane region" description="Helical" evidence="6">
    <location>
        <begin position="334"/>
        <end position="354"/>
    </location>
</feature>
<dbReference type="InterPro" id="IPR036259">
    <property type="entry name" value="MFS_trans_sf"/>
</dbReference>
<keyword evidence="5 6" id="KW-0472">Membrane</keyword>
<feature type="transmembrane region" description="Helical" evidence="6">
    <location>
        <begin position="167"/>
        <end position="189"/>
    </location>
</feature>
<evidence type="ECO:0000256" key="3">
    <source>
        <dbReference type="ARBA" id="ARBA00022692"/>
    </source>
</evidence>
<feature type="transmembrane region" description="Helical" evidence="6">
    <location>
        <begin position="375"/>
        <end position="393"/>
    </location>
</feature>
<keyword evidence="4 6" id="KW-1133">Transmembrane helix</keyword>
<gene>
    <name evidence="7" type="ORF">AB0K36_27725</name>
</gene>
<accession>A0ABV3I133</accession>
<feature type="transmembrane region" description="Helical" evidence="6">
    <location>
        <begin position="399"/>
        <end position="419"/>
    </location>
</feature>
<dbReference type="PANTHER" id="PTHR23513:SF6">
    <property type="entry name" value="MAJOR FACILITATOR SUPERFAMILY ASSOCIATED DOMAIN-CONTAINING PROTEIN"/>
    <property type="match status" value="1"/>
</dbReference>
<keyword evidence="8" id="KW-1185">Reference proteome</keyword>
<comment type="subcellular location">
    <subcellularLocation>
        <location evidence="1">Cell membrane</location>
        <topology evidence="1">Multi-pass membrane protein</topology>
    </subcellularLocation>
</comment>
<dbReference type="SUPFAM" id="SSF103473">
    <property type="entry name" value="MFS general substrate transporter"/>
    <property type="match status" value="1"/>
</dbReference>